<keyword evidence="1 3" id="KW-0378">Hydrolase</keyword>
<gene>
    <name evidence="3" type="ORF">GSH16_05460</name>
</gene>
<dbReference type="InterPro" id="IPR050300">
    <property type="entry name" value="GDXG_lipolytic_enzyme"/>
</dbReference>
<dbReference type="PANTHER" id="PTHR48081:SF8">
    <property type="entry name" value="ALPHA_BETA HYDROLASE FOLD-3 DOMAIN-CONTAINING PROTEIN-RELATED"/>
    <property type="match status" value="1"/>
</dbReference>
<dbReference type="EMBL" id="WUWG01000001">
    <property type="protein sequence ID" value="MXU64883.1"/>
    <property type="molecule type" value="Genomic_DNA"/>
</dbReference>
<organism evidence="3 4">
    <name type="scientific">Oceanomicrobium pacificus</name>
    <dbReference type="NCBI Taxonomy" id="2692916"/>
    <lineage>
        <taxon>Bacteria</taxon>
        <taxon>Pseudomonadati</taxon>
        <taxon>Pseudomonadota</taxon>
        <taxon>Alphaproteobacteria</taxon>
        <taxon>Rhodobacterales</taxon>
        <taxon>Paracoccaceae</taxon>
        <taxon>Oceanomicrobium</taxon>
    </lineage>
</organism>
<dbReference type="GO" id="GO:0016787">
    <property type="term" value="F:hydrolase activity"/>
    <property type="evidence" value="ECO:0007669"/>
    <property type="project" value="UniProtKB-KW"/>
</dbReference>
<reference evidence="3 4" key="1">
    <citation type="submission" date="2019-12" db="EMBL/GenBank/DDBJ databases">
        <title>Strain KN286 was isolated from seawater, which was collected from Caroline Seamount in the tropical western Pacific.</title>
        <authorList>
            <person name="Wang Q."/>
        </authorList>
    </citation>
    <scope>NUCLEOTIDE SEQUENCE [LARGE SCALE GENOMIC DNA]</scope>
    <source>
        <strain evidence="3 4">KN286</strain>
    </source>
</reference>
<dbReference type="AlphaFoldDB" id="A0A6B0TV92"/>
<comment type="caution">
    <text evidence="3">The sequence shown here is derived from an EMBL/GenBank/DDBJ whole genome shotgun (WGS) entry which is preliminary data.</text>
</comment>
<evidence type="ECO:0000313" key="4">
    <source>
        <dbReference type="Proteomes" id="UP000436016"/>
    </source>
</evidence>
<dbReference type="Proteomes" id="UP000436016">
    <property type="component" value="Unassembled WGS sequence"/>
</dbReference>
<dbReference type="InterPro" id="IPR029058">
    <property type="entry name" value="AB_hydrolase_fold"/>
</dbReference>
<evidence type="ECO:0000256" key="1">
    <source>
        <dbReference type="ARBA" id="ARBA00022801"/>
    </source>
</evidence>
<proteinExistence type="predicted"/>
<sequence>MNDAARSFAPGMAAAIARAEQFQSPEEAAAFWSEGGPAVETVDLTYTGGAGQSQRLRLYRGGGADALTLLYIHGGGWTGGSIELQDRSARGLAVLGGINVVSISYRLAPARPYPAGLEDCLAALDWITSAGKVQGLNGARVAAGGASAGANLAAAVALARPGRLSGLLLFYGVLGADFDTDSYRRYADGYGLTRARMIELFDMYDPAAAHRADPLMVPLASDALDGLPPTVVIAAELDVLLDDSRAFAAALAQAGTAHEFHIEPGVTHGFINRGRLVPSADRAVARAAGFLKQHA</sequence>
<evidence type="ECO:0000313" key="3">
    <source>
        <dbReference type="EMBL" id="MXU64883.1"/>
    </source>
</evidence>
<dbReference type="PANTHER" id="PTHR48081">
    <property type="entry name" value="AB HYDROLASE SUPERFAMILY PROTEIN C4A8.06C"/>
    <property type="match status" value="1"/>
</dbReference>
<protein>
    <submittedName>
        <fullName evidence="3">Alpha/beta hydrolase fold domain-containing protein</fullName>
    </submittedName>
</protein>
<dbReference type="SUPFAM" id="SSF53474">
    <property type="entry name" value="alpha/beta-Hydrolases"/>
    <property type="match status" value="1"/>
</dbReference>
<dbReference type="RefSeq" id="WP_160852664.1">
    <property type="nucleotide sequence ID" value="NZ_WUWG01000001.1"/>
</dbReference>
<feature type="domain" description="Alpha/beta hydrolase fold-3" evidence="2">
    <location>
        <begin position="69"/>
        <end position="271"/>
    </location>
</feature>
<evidence type="ECO:0000259" key="2">
    <source>
        <dbReference type="Pfam" id="PF07859"/>
    </source>
</evidence>
<dbReference type="Gene3D" id="3.40.50.1820">
    <property type="entry name" value="alpha/beta hydrolase"/>
    <property type="match status" value="1"/>
</dbReference>
<keyword evidence="4" id="KW-1185">Reference proteome</keyword>
<dbReference type="InterPro" id="IPR013094">
    <property type="entry name" value="AB_hydrolase_3"/>
</dbReference>
<name>A0A6B0TV92_9RHOB</name>
<dbReference type="Pfam" id="PF07859">
    <property type="entry name" value="Abhydrolase_3"/>
    <property type="match status" value="1"/>
</dbReference>
<accession>A0A6B0TV92</accession>